<dbReference type="RefSeq" id="WP_254089118.1">
    <property type="nucleotide sequence ID" value="NZ_JAHESC010000005.1"/>
</dbReference>
<evidence type="ECO:0000313" key="2">
    <source>
        <dbReference type="EMBL" id="MBT1685867.1"/>
    </source>
</evidence>
<dbReference type="Proteomes" id="UP001319180">
    <property type="component" value="Unassembled WGS sequence"/>
</dbReference>
<protein>
    <submittedName>
        <fullName evidence="2">Uncharacterized protein</fullName>
    </submittedName>
</protein>
<sequence length="303" mass="33927">MRVIKSLCLFGGLAWMISACFESPEYPNTPKIAYEGVSFREVNGSDTLTLALSFQDGDGNLGLDANDPRYQAAPFNSYTYAIKNNQPGGYDTGIVPFRISDDDTEALDLDRIDFIRPTAQNQGVLLTDKALADPAYYATMPADAYPNTCTTYHFDSVYVLESDNLIDETFTVKKRIAVQGDNLLKIEGRFVVARNPTSFNIEVDFEYFLIDATHPDGEWIAYDWTKDSQDKICAPSFDGRFPVLTRDDGSLDGTIRYHMVSEGFVGNFGMSTQLRLTVKIRDRELNDSNTITTPPFTLASIRR</sequence>
<reference evidence="2 3" key="1">
    <citation type="submission" date="2021-05" db="EMBL/GenBank/DDBJ databases">
        <title>A Polyphasic approach of four new species of the genus Ohtaekwangia: Ohtaekwangia histidinii sp. nov., Ohtaekwangia cretensis sp. nov., Ohtaekwangia indiensis sp. nov., Ohtaekwangia reichenbachii sp. nov. from diverse environment.</title>
        <authorList>
            <person name="Octaviana S."/>
        </authorList>
    </citation>
    <scope>NUCLEOTIDE SEQUENCE [LARGE SCALE GENOMIC DNA]</scope>
    <source>
        <strain evidence="2 3">PWU37</strain>
    </source>
</reference>
<comment type="caution">
    <text evidence="2">The sequence shown here is derived from an EMBL/GenBank/DDBJ whole genome shotgun (WGS) entry which is preliminary data.</text>
</comment>
<evidence type="ECO:0000313" key="3">
    <source>
        <dbReference type="Proteomes" id="UP001319180"/>
    </source>
</evidence>
<accession>A0AAP2GC73</accession>
<keyword evidence="3" id="KW-1185">Reference proteome</keyword>
<organism evidence="2 3">
    <name type="scientific">Dawidia soli</name>
    <dbReference type="NCBI Taxonomy" id="2782352"/>
    <lineage>
        <taxon>Bacteria</taxon>
        <taxon>Pseudomonadati</taxon>
        <taxon>Bacteroidota</taxon>
        <taxon>Cytophagia</taxon>
        <taxon>Cytophagales</taxon>
        <taxon>Chryseotaleaceae</taxon>
        <taxon>Dawidia</taxon>
    </lineage>
</organism>
<feature type="chain" id="PRO_5043017418" evidence="1">
    <location>
        <begin position="22"/>
        <end position="303"/>
    </location>
</feature>
<gene>
    <name evidence="2" type="ORF">KK078_04830</name>
</gene>
<dbReference type="PROSITE" id="PS51257">
    <property type="entry name" value="PROKAR_LIPOPROTEIN"/>
    <property type="match status" value="1"/>
</dbReference>
<feature type="signal peptide" evidence="1">
    <location>
        <begin position="1"/>
        <end position="21"/>
    </location>
</feature>
<dbReference type="EMBL" id="JAHESC010000005">
    <property type="protein sequence ID" value="MBT1685867.1"/>
    <property type="molecule type" value="Genomic_DNA"/>
</dbReference>
<name>A0AAP2GC73_9BACT</name>
<dbReference type="AlphaFoldDB" id="A0AAP2GC73"/>
<evidence type="ECO:0000256" key="1">
    <source>
        <dbReference type="SAM" id="SignalP"/>
    </source>
</evidence>
<keyword evidence="1" id="KW-0732">Signal</keyword>
<proteinExistence type="predicted"/>